<dbReference type="RefSeq" id="WP_048695875.1">
    <property type="nucleotide sequence ID" value="NZ_KQ130517.1"/>
</dbReference>
<evidence type="ECO:0000256" key="1">
    <source>
        <dbReference type="ARBA" id="ARBA00022723"/>
    </source>
</evidence>
<keyword evidence="5" id="KW-1185">Reference proteome</keyword>
<name>A0A0J8GR59_9ALTE</name>
<dbReference type="Proteomes" id="UP000037600">
    <property type="component" value="Unassembled WGS sequence"/>
</dbReference>
<accession>A0A0J8GR59</accession>
<organism evidence="4 5">
    <name type="scientific">Catenovulum maritimum</name>
    <dbReference type="NCBI Taxonomy" id="1513271"/>
    <lineage>
        <taxon>Bacteria</taxon>
        <taxon>Pseudomonadati</taxon>
        <taxon>Pseudomonadota</taxon>
        <taxon>Gammaproteobacteria</taxon>
        <taxon>Alteromonadales</taxon>
        <taxon>Alteromonadaceae</taxon>
        <taxon>Catenovulum</taxon>
    </lineage>
</organism>
<evidence type="ECO:0000259" key="3">
    <source>
        <dbReference type="Pfam" id="PF00884"/>
    </source>
</evidence>
<dbReference type="EMBL" id="LAZL01000047">
    <property type="protein sequence ID" value="KMT63689.1"/>
    <property type="molecule type" value="Genomic_DNA"/>
</dbReference>
<evidence type="ECO:0000256" key="2">
    <source>
        <dbReference type="ARBA" id="ARBA00022801"/>
    </source>
</evidence>
<dbReference type="Pfam" id="PF00884">
    <property type="entry name" value="Sulfatase"/>
    <property type="match status" value="1"/>
</dbReference>
<dbReference type="PATRIC" id="fig|1513271.3.peg.3767"/>
<dbReference type="CDD" id="cd16031">
    <property type="entry name" value="G6S_like"/>
    <property type="match status" value="1"/>
</dbReference>
<dbReference type="GO" id="GO:0046872">
    <property type="term" value="F:metal ion binding"/>
    <property type="evidence" value="ECO:0007669"/>
    <property type="project" value="UniProtKB-KW"/>
</dbReference>
<dbReference type="OrthoDB" id="9803751at2"/>
<comment type="caution">
    <text evidence="4">The sequence shown here is derived from an EMBL/GenBank/DDBJ whole genome shotgun (WGS) entry which is preliminary data.</text>
</comment>
<feature type="domain" description="Sulfatase N-terminal" evidence="3">
    <location>
        <begin position="68"/>
        <end position="391"/>
    </location>
</feature>
<dbReference type="Gene3D" id="3.40.720.10">
    <property type="entry name" value="Alkaline Phosphatase, subunit A"/>
    <property type="match status" value="1"/>
</dbReference>
<dbReference type="GO" id="GO:0004423">
    <property type="term" value="F:iduronate-2-sulfatase activity"/>
    <property type="evidence" value="ECO:0007669"/>
    <property type="project" value="TreeGrafter"/>
</dbReference>
<dbReference type="InterPro" id="IPR000917">
    <property type="entry name" value="Sulfatase_N"/>
</dbReference>
<dbReference type="PANTHER" id="PTHR45953:SF1">
    <property type="entry name" value="IDURONATE 2-SULFATASE"/>
    <property type="match status" value="1"/>
</dbReference>
<dbReference type="AlphaFoldDB" id="A0A0J8GR59"/>
<dbReference type="GO" id="GO:0005737">
    <property type="term" value="C:cytoplasm"/>
    <property type="evidence" value="ECO:0007669"/>
    <property type="project" value="TreeGrafter"/>
</dbReference>
<dbReference type="InterPro" id="IPR017850">
    <property type="entry name" value="Alkaline_phosphatase_core_sf"/>
</dbReference>
<dbReference type="SUPFAM" id="SSF53649">
    <property type="entry name" value="Alkaline phosphatase-like"/>
    <property type="match status" value="1"/>
</dbReference>
<gene>
    <name evidence="4" type="ORF">XM47_18355</name>
</gene>
<keyword evidence="2" id="KW-0378">Hydrolase</keyword>
<reference evidence="4 5" key="1">
    <citation type="submission" date="2015-04" db="EMBL/GenBank/DDBJ databases">
        <title>Draft Genome Sequence of the Novel Agar-Digesting Marine Bacterium Q1.</title>
        <authorList>
            <person name="Li Y."/>
            <person name="Li D."/>
            <person name="Chen G."/>
            <person name="Du Z."/>
        </authorList>
    </citation>
    <scope>NUCLEOTIDE SEQUENCE [LARGE SCALE GENOMIC DNA]</scope>
    <source>
        <strain evidence="4 5">Q1</strain>
    </source>
</reference>
<proteinExistence type="predicted"/>
<dbReference type="STRING" id="1513271.XM47_18355"/>
<dbReference type="PANTHER" id="PTHR45953">
    <property type="entry name" value="IDURONATE 2-SULFATASE"/>
    <property type="match status" value="1"/>
</dbReference>
<keyword evidence="1" id="KW-0479">Metal-binding</keyword>
<protein>
    <submittedName>
        <fullName evidence="4">Acetylglucosamine-6-sulfatase</fullName>
    </submittedName>
</protein>
<evidence type="ECO:0000313" key="4">
    <source>
        <dbReference type="EMBL" id="KMT63689.1"/>
    </source>
</evidence>
<evidence type="ECO:0000313" key="5">
    <source>
        <dbReference type="Proteomes" id="UP000037600"/>
    </source>
</evidence>
<sequence length="520" mass="59441">MKRLLKKITTHAPLAGGPARFRPGIVISAISLLSLISACSFLGTTDLNNRGQYDTKPSIEQATVEKKPNILFLLADDHRWDLIGKIHPIIKTPNLDELANKGTFFSKAFVTTPICAASRASIVTGLTERTHDYTFLRPEVSPEDTAITYPKLLKEHGYKSAFIGKYGMALSGDLSAHFDYIKRLPISKTGVHNGKTIPQTYYMAELAKDFIEQNKNTDKPWTMSISFRNPHAHDRDKKDQYHYPAELESLYQDVTIPPAKFSSDEDFAALPDFLKKSIARERWHYRFGSEDIYQRMAKRHYRAITAVDSAVGMIYEKLKETGMAENTIIIYTGDNGYSMNERQLAGKWFGWDEDLQVPLIIFDPRQPKAQVREEVALNIDIAPTILDMAGVEIPKRYQGKSLTKIVAGGTEQWRNEFFFEHMYHSKRADIPPTVGVRTDEWKYIRFYKNNYEQLYHLKKDPQESINLATSASHQRVLNTLRQKTNDYIDQYEAQRSDTVKKRGIDGVKGTDYISKGSKNF</sequence>